<dbReference type="PANTHER" id="PTHR31175">
    <property type="entry name" value="AUXIN-RESPONSIVE FAMILY PROTEIN"/>
    <property type="match status" value="1"/>
</dbReference>
<protein>
    <submittedName>
        <fullName evidence="2">Uncharacterized protein</fullName>
    </submittedName>
</protein>
<dbReference type="Proteomes" id="UP000824120">
    <property type="component" value="Chromosome 10"/>
</dbReference>
<keyword evidence="3" id="KW-1185">Reference proteome</keyword>
<organism evidence="2 3">
    <name type="scientific">Solanum commersonii</name>
    <name type="common">Commerson's wild potato</name>
    <name type="synonym">Commerson's nightshade</name>
    <dbReference type="NCBI Taxonomy" id="4109"/>
    <lineage>
        <taxon>Eukaryota</taxon>
        <taxon>Viridiplantae</taxon>
        <taxon>Streptophyta</taxon>
        <taxon>Embryophyta</taxon>
        <taxon>Tracheophyta</taxon>
        <taxon>Spermatophyta</taxon>
        <taxon>Magnoliopsida</taxon>
        <taxon>eudicotyledons</taxon>
        <taxon>Gunneridae</taxon>
        <taxon>Pentapetalae</taxon>
        <taxon>asterids</taxon>
        <taxon>lamiids</taxon>
        <taxon>Solanales</taxon>
        <taxon>Solanaceae</taxon>
        <taxon>Solanoideae</taxon>
        <taxon>Solaneae</taxon>
        <taxon>Solanum</taxon>
    </lineage>
</organism>
<proteinExistence type="inferred from homology"/>
<evidence type="ECO:0000256" key="1">
    <source>
        <dbReference type="ARBA" id="ARBA00006974"/>
    </source>
</evidence>
<comment type="caution">
    <text evidence="2">The sequence shown here is derived from an EMBL/GenBank/DDBJ whole genome shotgun (WGS) entry which is preliminary data.</text>
</comment>
<sequence>MTMLSAKKLIKMARGWQKFTAKQRKRISLPRNVSDADSCSVSSSVVEKGHFVVYTIDQRSFVIPLAYLENEVIRQLLNMSEEEFGHPSGCPITLPCDSAFMSSTTSSAPKNGIRAMDVEKYKKKHISRKLRKIRRKLNKLYPEYKQLNITKTDNKN</sequence>
<dbReference type="GO" id="GO:0009733">
    <property type="term" value="P:response to auxin"/>
    <property type="evidence" value="ECO:0007669"/>
    <property type="project" value="InterPro"/>
</dbReference>
<dbReference type="OrthoDB" id="1936278at2759"/>
<evidence type="ECO:0000313" key="2">
    <source>
        <dbReference type="EMBL" id="KAG5581790.1"/>
    </source>
</evidence>
<dbReference type="PANTHER" id="PTHR31175:SF98">
    <property type="entry name" value="AUXIN-RESPONSIVE PROTEIN SAUR68-LIKE"/>
    <property type="match status" value="1"/>
</dbReference>
<dbReference type="EMBL" id="JACXVP010000010">
    <property type="protein sequence ID" value="KAG5581790.1"/>
    <property type="molecule type" value="Genomic_DNA"/>
</dbReference>
<accession>A0A9J5X3K1</accession>
<name>A0A9J5X3K1_SOLCO</name>
<gene>
    <name evidence="2" type="ORF">H5410_052417</name>
</gene>
<evidence type="ECO:0000313" key="3">
    <source>
        <dbReference type="Proteomes" id="UP000824120"/>
    </source>
</evidence>
<dbReference type="AlphaFoldDB" id="A0A9J5X3K1"/>
<dbReference type="Pfam" id="PF02519">
    <property type="entry name" value="Auxin_inducible"/>
    <property type="match status" value="1"/>
</dbReference>
<comment type="similarity">
    <text evidence="1">Belongs to the ARG7 family.</text>
</comment>
<reference evidence="2 3" key="1">
    <citation type="submission" date="2020-09" db="EMBL/GenBank/DDBJ databases">
        <title>De no assembly of potato wild relative species, Solanum commersonii.</title>
        <authorList>
            <person name="Cho K."/>
        </authorList>
    </citation>
    <scope>NUCLEOTIDE SEQUENCE [LARGE SCALE GENOMIC DNA]</scope>
    <source>
        <strain evidence="2">LZ3.2</strain>
        <tissue evidence="2">Leaf</tissue>
    </source>
</reference>
<dbReference type="InterPro" id="IPR003676">
    <property type="entry name" value="SAUR_fam"/>
</dbReference>